<protein>
    <submittedName>
        <fullName evidence="1">Uncharacterized protein</fullName>
    </submittedName>
</protein>
<sequence>MLPVLLVAGCGQKLETTKYFYSPTWLKDGRVIFVGLSETATKDMLGSQLGSTVTEYVTTIYPSGTGEGSSLFETTNNTPQDMTCSPTIEAHYAAYMDELRNGLFGKIVIRNVTTTLQTGLGRAELNFSPGIKSFDWTSGGRELVYCTTQEIRLVAVDGTNDRLVTPESNLEFVSWKYGGRIAFTTSGEGTTRVLSVIYPNGLNRTTLATGVSVQYPQISAANTNEVYGILSGAYVKVDVNTSTTTKIVASGFTGNLPRLSPAADKIVYDKAGEASGVYVLDVATGTETAIK</sequence>
<dbReference type="Gene3D" id="2.120.10.30">
    <property type="entry name" value="TolB, C-terminal domain"/>
    <property type="match status" value="1"/>
</dbReference>
<reference evidence="1 2" key="1">
    <citation type="journal article" date="2016" name="Nat. Commun.">
        <title>Thousands of microbial genomes shed light on interconnected biogeochemical processes in an aquifer system.</title>
        <authorList>
            <person name="Anantharaman K."/>
            <person name="Brown C.T."/>
            <person name="Hug L.A."/>
            <person name="Sharon I."/>
            <person name="Castelle C.J."/>
            <person name="Probst A.J."/>
            <person name="Thomas B.C."/>
            <person name="Singh A."/>
            <person name="Wilkins M.J."/>
            <person name="Karaoz U."/>
            <person name="Brodie E.L."/>
            <person name="Williams K.H."/>
            <person name="Hubbard S.S."/>
            <person name="Banfield J.F."/>
        </authorList>
    </citation>
    <scope>NUCLEOTIDE SEQUENCE [LARGE SCALE GENOMIC DNA]</scope>
</reference>
<dbReference type="Proteomes" id="UP000179095">
    <property type="component" value="Unassembled WGS sequence"/>
</dbReference>
<evidence type="ECO:0000313" key="2">
    <source>
        <dbReference type="Proteomes" id="UP000179095"/>
    </source>
</evidence>
<dbReference type="SUPFAM" id="SSF82171">
    <property type="entry name" value="DPP6 N-terminal domain-like"/>
    <property type="match status" value="1"/>
</dbReference>
<dbReference type="InterPro" id="IPR011042">
    <property type="entry name" value="6-blade_b-propeller_TolB-like"/>
</dbReference>
<name>A0A1F4RJM2_UNCSA</name>
<dbReference type="STRING" id="1802568.A3F86_03645"/>
<gene>
    <name evidence="1" type="ORF">A3F86_03645</name>
</gene>
<comment type="caution">
    <text evidence="1">The sequence shown here is derived from an EMBL/GenBank/DDBJ whole genome shotgun (WGS) entry which is preliminary data.</text>
</comment>
<organism evidence="1 2">
    <name type="scientific">candidate division WOR-1 bacterium RIFCSPLOWO2_12_FULL_45_9</name>
    <dbReference type="NCBI Taxonomy" id="1802568"/>
    <lineage>
        <taxon>Bacteria</taxon>
        <taxon>Bacillati</taxon>
        <taxon>Saganbacteria</taxon>
    </lineage>
</organism>
<dbReference type="EMBL" id="METQ01000057">
    <property type="protein sequence ID" value="OGC08349.1"/>
    <property type="molecule type" value="Genomic_DNA"/>
</dbReference>
<dbReference type="AlphaFoldDB" id="A0A1F4RJM2"/>
<accession>A0A1F4RJM2</accession>
<evidence type="ECO:0000313" key="1">
    <source>
        <dbReference type="EMBL" id="OGC08349.1"/>
    </source>
</evidence>
<proteinExistence type="predicted"/>